<feature type="region of interest" description="Disordered" evidence="1">
    <location>
        <begin position="79"/>
        <end position="109"/>
    </location>
</feature>
<dbReference type="SUPFAM" id="SSF53335">
    <property type="entry name" value="S-adenosyl-L-methionine-dependent methyltransferases"/>
    <property type="match status" value="1"/>
</dbReference>
<comment type="caution">
    <text evidence="3">The sequence shown here is derived from an EMBL/GenBank/DDBJ whole genome shotgun (WGS) entry which is preliminary data.</text>
</comment>
<evidence type="ECO:0000313" key="3">
    <source>
        <dbReference type="EMBL" id="OYQ21596.1"/>
    </source>
</evidence>
<dbReference type="InterPro" id="IPR025714">
    <property type="entry name" value="Methyltranfer_dom"/>
</dbReference>
<evidence type="ECO:0000259" key="2">
    <source>
        <dbReference type="Pfam" id="PF13847"/>
    </source>
</evidence>
<keyword evidence="4" id="KW-1185">Reference proteome</keyword>
<dbReference type="AlphaFoldDB" id="A0A255XX90"/>
<dbReference type="Proteomes" id="UP000216361">
    <property type="component" value="Unassembled WGS sequence"/>
</dbReference>
<name>A0A255XX90_9PROT</name>
<proteinExistence type="predicted"/>
<reference evidence="3 4" key="1">
    <citation type="submission" date="2017-07" db="EMBL/GenBank/DDBJ databases">
        <title>Elstera cyanobacteriorum sp. nov., a novel bacterium isolated from cyanobacterial aggregates in a eutrophic lake.</title>
        <authorList>
            <person name="Cai H."/>
        </authorList>
    </citation>
    <scope>NUCLEOTIDE SEQUENCE [LARGE SCALE GENOMIC DNA]</scope>
    <source>
        <strain evidence="3 4">TH019</strain>
    </source>
</reference>
<dbReference type="CDD" id="cd02440">
    <property type="entry name" value="AdoMet_MTases"/>
    <property type="match status" value="1"/>
</dbReference>
<feature type="domain" description="Methyltransferase" evidence="2">
    <location>
        <begin position="185"/>
        <end position="307"/>
    </location>
</feature>
<protein>
    <recommendedName>
        <fullName evidence="2">Methyltransferase domain-containing protein</fullName>
    </recommendedName>
</protein>
<gene>
    <name evidence="3" type="ORF">CHR90_01705</name>
</gene>
<sequence length="358" mass="38333">MRPARSGISGAVGGRCGDLLRGFRCAVARCSAHGRWSRLAGERGLLYLSPPPRGDLGRSLDASAPAFYRDGPCVRQCAGPGGDGSQTAQSLGCGGRSPARTSLPAPAGPLPRPIVTHRLRAWLKRTPLFPVLRLLNDLRVGGDARQIALLTLLRPRGLFQPSGTTQANRYPDIFAQVKAQLGDQPGLRLLSFGCSTGEEVFTLADLFPTASIRGIDIAAARIRACRVRWRRAGSPSRLEFIRAGSTEQEASGCYDAVFAMAVFRHGSLGSAPPVCQPLFDPVAAERALIDLARLLKPGGLLALRHANLRFSDLSIAAAFEPVYLCPPLPKIVTPIYGVDGRLRPGLTGDDGLYRKKRV</sequence>
<accession>A0A255XX90</accession>
<dbReference type="EMBL" id="NOXS01000021">
    <property type="protein sequence ID" value="OYQ21596.1"/>
    <property type="molecule type" value="Genomic_DNA"/>
</dbReference>
<dbReference type="InterPro" id="IPR029063">
    <property type="entry name" value="SAM-dependent_MTases_sf"/>
</dbReference>
<organism evidence="3 4">
    <name type="scientific">Elstera cyanobacteriorum</name>
    <dbReference type="NCBI Taxonomy" id="2022747"/>
    <lineage>
        <taxon>Bacteria</taxon>
        <taxon>Pseudomonadati</taxon>
        <taxon>Pseudomonadota</taxon>
        <taxon>Alphaproteobacteria</taxon>
        <taxon>Rhodospirillales</taxon>
        <taxon>Rhodospirillaceae</taxon>
        <taxon>Elstera</taxon>
    </lineage>
</organism>
<dbReference type="OrthoDB" id="2573908at2"/>
<evidence type="ECO:0000256" key="1">
    <source>
        <dbReference type="SAM" id="MobiDB-lite"/>
    </source>
</evidence>
<dbReference type="Gene3D" id="3.40.50.150">
    <property type="entry name" value="Vaccinia Virus protein VP39"/>
    <property type="match status" value="1"/>
</dbReference>
<evidence type="ECO:0000313" key="4">
    <source>
        <dbReference type="Proteomes" id="UP000216361"/>
    </source>
</evidence>
<dbReference type="Pfam" id="PF13847">
    <property type="entry name" value="Methyltransf_31"/>
    <property type="match status" value="1"/>
</dbReference>